<dbReference type="EMBL" id="CAJNAP010000034">
    <property type="protein sequence ID" value="CAE6512368.1"/>
    <property type="molecule type" value="Genomic_DNA"/>
</dbReference>
<evidence type="ECO:0000256" key="2">
    <source>
        <dbReference type="SAM" id="SignalP"/>
    </source>
</evidence>
<accession>A0A8H9D9S7</accession>
<comment type="caution">
    <text evidence="3">The sequence shown here is derived from an EMBL/GenBank/DDBJ whole genome shotgun (WGS) entry which is preliminary data.</text>
</comment>
<proteinExistence type="predicted"/>
<dbReference type="AlphaFoldDB" id="A0A8H9D9S7"/>
<evidence type="ECO:0000313" key="4">
    <source>
        <dbReference type="Proteomes" id="UP000601736"/>
    </source>
</evidence>
<dbReference type="Proteomes" id="UP000601736">
    <property type="component" value="Unassembled WGS sequence"/>
</dbReference>
<feature type="region of interest" description="Disordered" evidence="1">
    <location>
        <begin position="24"/>
        <end position="50"/>
    </location>
</feature>
<evidence type="ECO:0000313" key="3">
    <source>
        <dbReference type="EMBL" id="CAE6512368.1"/>
    </source>
</evidence>
<protein>
    <recommendedName>
        <fullName evidence="5">Collagen-like protein</fullName>
    </recommendedName>
</protein>
<dbReference type="PROSITE" id="PS51257">
    <property type="entry name" value="PROKAR_LIPOPROTEIN"/>
    <property type="match status" value="1"/>
</dbReference>
<sequence>MKNLKLAIATMILVGMAGCLSFGSGKTGPQGPQGESGTKETIIIVPEKQN</sequence>
<organism evidence="3 4">
    <name type="scientific">Nitrosomonas nitrosa</name>
    <dbReference type="NCBI Taxonomy" id="52442"/>
    <lineage>
        <taxon>Bacteria</taxon>
        <taxon>Pseudomonadati</taxon>
        <taxon>Pseudomonadota</taxon>
        <taxon>Betaproteobacteria</taxon>
        <taxon>Nitrosomonadales</taxon>
        <taxon>Nitrosomonadaceae</taxon>
        <taxon>Nitrosomonas</taxon>
    </lineage>
</organism>
<evidence type="ECO:0008006" key="5">
    <source>
        <dbReference type="Google" id="ProtNLM"/>
    </source>
</evidence>
<gene>
    <name evidence="3" type="ORF">NMYAN_40106</name>
</gene>
<feature type="chain" id="PRO_5034520647" description="Collagen-like protein" evidence="2">
    <location>
        <begin position="18"/>
        <end position="50"/>
    </location>
</feature>
<feature type="signal peptide" evidence="2">
    <location>
        <begin position="1"/>
        <end position="17"/>
    </location>
</feature>
<keyword evidence="2" id="KW-0732">Signal</keyword>
<reference evidence="3" key="1">
    <citation type="submission" date="2021-02" db="EMBL/GenBank/DDBJ databases">
        <authorList>
            <person name="Han P."/>
        </authorList>
    </citation>
    <scope>NUCLEOTIDE SEQUENCE</scope>
    <source>
        <strain evidence="3">Nitrosomonas nitrosa 18-3D</strain>
    </source>
</reference>
<dbReference type="RefSeq" id="WP_204800199.1">
    <property type="nucleotide sequence ID" value="NZ_CAJNAP010000034.1"/>
</dbReference>
<name>A0A8H9D9S7_9PROT</name>
<evidence type="ECO:0000256" key="1">
    <source>
        <dbReference type="SAM" id="MobiDB-lite"/>
    </source>
</evidence>